<evidence type="ECO:0000313" key="1">
    <source>
        <dbReference type="EMBL" id="KAK5835744.1"/>
    </source>
</evidence>
<proteinExistence type="predicted"/>
<comment type="caution">
    <text evidence="1">The sequence shown here is derived from an EMBL/GenBank/DDBJ whole genome shotgun (WGS) entry which is preliminary data.</text>
</comment>
<sequence>MAMTRLMIHLSPPQVHNSPYNLPLQAFTARHPPVCLMATTRHLLICTTPLLARYSAPSSPLSPTRHFAMWLIRNSPLSNFISWLVVAQLAYS</sequence>
<protein>
    <submittedName>
        <fullName evidence="1">Uncharacterized protein</fullName>
    </submittedName>
</protein>
<organism evidence="1 2">
    <name type="scientific">Gossypium arboreum</name>
    <name type="common">Tree cotton</name>
    <name type="synonym">Gossypium nanking</name>
    <dbReference type="NCBI Taxonomy" id="29729"/>
    <lineage>
        <taxon>Eukaryota</taxon>
        <taxon>Viridiplantae</taxon>
        <taxon>Streptophyta</taxon>
        <taxon>Embryophyta</taxon>
        <taxon>Tracheophyta</taxon>
        <taxon>Spermatophyta</taxon>
        <taxon>Magnoliopsida</taxon>
        <taxon>eudicotyledons</taxon>
        <taxon>Gunneridae</taxon>
        <taxon>Pentapetalae</taxon>
        <taxon>rosids</taxon>
        <taxon>malvids</taxon>
        <taxon>Malvales</taxon>
        <taxon>Malvaceae</taxon>
        <taxon>Malvoideae</taxon>
        <taxon>Gossypium</taxon>
    </lineage>
</organism>
<gene>
    <name evidence="1" type="ORF">PVK06_011446</name>
</gene>
<reference evidence="1 2" key="1">
    <citation type="submission" date="2023-03" db="EMBL/GenBank/DDBJ databases">
        <title>WGS of Gossypium arboreum.</title>
        <authorList>
            <person name="Yu D."/>
        </authorList>
    </citation>
    <scope>NUCLEOTIDE SEQUENCE [LARGE SCALE GENOMIC DNA]</scope>
    <source>
        <tissue evidence="1">Leaf</tissue>
    </source>
</reference>
<name>A0ABR0Q9N0_GOSAR</name>
<dbReference type="EMBL" id="JARKNE010000004">
    <property type="protein sequence ID" value="KAK5835744.1"/>
    <property type="molecule type" value="Genomic_DNA"/>
</dbReference>
<dbReference type="Proteomes" id="UP001358586">
    <property type="component" value="Chromosome 4"/>
</dbReference>
<evidence type="ECO:0000313" key="2">
    <source>
        <dbReference type="Proteomes" id="UP001358586"/>
    </source>
</evidence>
<accession>A0ABR0Q9N0</accession>
<keyword evidence="2" id="KW-1185">Reference proteome</keyword>